<name>A0ABX7AL60_9BACI</name>
<sequence length="343" mass="38039">MTAKLFDLTKVVYRLVILPPTGATIDITNLIESCHHEELDGELSAHVKVRMKNIKRDNGWIHQHVYLAKRLVLEAKSAGMNFTEIFRGSIHNWKTIAENHTIEFIAYDPVFNIMQSKEHFYFKDGISGGTSIKTIANDMGVPLGQIDGPNAALTKKMYNGNVGNTIAQRLEESKEKGDGYYVVRSTKGKLESIKKGTNPIVYELTDRTVESGYDMHSSEDLVTVVKIYSNSSEGKRPAVHATKTGKTEFGKVQDILYKSDFKTASEASKAANTILKERGKPEIERGVTHPDIPWVRKGDAIMVASGTIGGMKDGKQTSIKCIVESVSRNIEKGMMTLTLEANK</sequence>
<organism evidence="2 3">
    <name type="scientific">Lysinibacillus agricola</name>
    <dbReference type="NCBI Taxonomy" id="2590012"/>
    <lineage>
        <taxon>Bacteria</taxon>
        <taxon>Bacillati</taxon>
        <taxon>Bacillota</taxon>
        <taxon>Bacilli</taxon>
        <taxon>Bacillales</taxon>
        <taxon>Bacillaceae</taxon>
        <taxon>Lysinibacillus</taxon>
    </lineage>
</organism>
<dbReference type="EMBL" id="CP067341">
    <property type="protein sequence ID" value="QQP10416.1"/>
    <property type="molecule type" value="Genomic_DNA"/>
</dbReference>
<reference evidence="2 3" key="1">
    <citation type="submission" date="2020-01" db="EMBL/GenBank/DDBJ databases">
        <authorList>
            <person name="Liu G."/>
            <person name="Liu B."/>
        </authorList>
    </citation>
    <scope>NUCLEOTIDE SEQUENCE [LARGE SCALE GENOMIC DNA]</scope>
    <source>
        <strain evidence="2 3">FJAT-51161</strain>
    </source>
</reference>
<proteinExistence type="predicted"/>
<dbReference type="Pfam" id="PF24032">
    <property type="entry name" value="YQBQ"/>
    <property type="match status" value="1"/>
</dbReference>
<dbReference type="RefSeq" id="WP_053592504.1">
    <property type="nucleotide sequence ID" value="NZ_CP067341.1"/>
</dbReference>
<evidence type="ECO:0000313" key="3">
    <source>
        <dbReference type="Proteomes" id="UP000596049"/>
    </source>
</evidence>
<evidence type="ECO:0000313" key="2">
    <source>
        <dbReference type="EMBL" id="QQP10416.1"/>
    </source>
</evidence>
<dbReference type="InterPro" id="IPR056937">
    <property type="entry name" value="YqbQ/XkdQ"/>
</dbReference>
<dbReference type="Proteomes" id="UP000596049">
    <property type="component" value="Chromosome"/>
</dbReference>
<feature type="domain" description="YqbQ/XkdQ" evidence="1">
    <location>
        <begin position="83"/>
        <end position="340"/>
    </location>
</feature>
<keyword evidence="3" id="KW-1185">Reference proteome</keyword>
<accession>A0ABX7AL60</accession>
<gene>
    <name evidence="2" type="ORF">FJQ98_14080</name>
</gene>
<evidence type="ECO:0000259" key="1">
    <source>
        <dbReference type="Pfam" id="PF24032"/>
    </source>
</evidence>
<protein>
    <recommendedName>
        <fullName evidence="1">YqbQ/XkdQ domain-containing protein</fullName>
    </recommendedName>
</protein>